<keyword evidence="2" id="KW-1185">Reference proteome</keyword>
<accession>A0A2H3E0Z7</accession>
<dbReference type="Proteomes" id="UP000217790">
    <property type="component" value="Unassembled WGS sequence"/>
</dbReference>
<dbReference type="EMBL" id="KZ293656">
    <property type="protein sequence ID" value="PBK93376.1"/>
    <property type="molecule type" value="Genomic_DNA"/>
</dbReference>
<evidence type="ECO:0008006" key="3">
    <source>
        <dbReference type="Google" id="ProtNLM"/>
    </source>
</evidence>
<sequence length="378" mass="41649">MLRLGFALRRLGRSCTPCASYATAADSSSLHRTVRVENLPEGYNVGRIIDAVKASPSETITPSKDHLLVKFFDEGTARRCVEASKELSVKIDDSTSPPLSTQTVASLAKYSATRTIRLGTLPEEFAESQFNEILSQYGVVSSRFDKANGVVEAQFLDLHQASKARTDLAKAGAHPKYVDSEHLTYPEWYSKEDSQPDQQRLVKVTGLKDPQIHEMSTSWTNDYTKVPLAAFISAQFVNGSEMSVYFPTSALAQQFITACEPLANGQCKLYLRTSDRVVSPGVVTAIDQGARRMVTLPYNGILTDKTQRQFGRFFSTFGRVDTKDITHTEGQLLIPFNTVLGAASFVYPFHRGLKLKTASPVVADIKDTRPTFVGSNLS</sequence>
<name>A0A2H3E0Z7_ARMGA</name>
<reference evidence="2" key="1">
    <citation type="journal article" date="2017" name="Nat. Ecol. Evol.">
        <title>Genome expansion and lineage-specific genetic innovations in the forest pathogenic fungi Armillaria.</title>
        <authorList>
            <person name="Sipos G."/>
            <person name="Prasanna A.N."/>
            <person name="Walter M.C."/>
            <person name="O'Connor E."/>
            <person name="Balint B."/>
            <person name="Krizsan K."/>
            <person name="Kiss B."/>
            <person name="Hess J."/>
            <person name="Varga T."/>
            <person name="Slot J."/>
            <person name="Riley R."/>
            <person name="Boka B."/>
            <person name="Rigling D."/>
            <person name="Barry K."/>
            <person name="Lee J."/>
            <person name="Mihaltcheva S."/>
            <person name="LaButti K."/>
            <person name="Lipzen A."/>
            <person name="Waldron R."/>
            <person name="Moloney N.M."/>
            <person name="Sperisen C."/>
            <person name="Kredics L."/>
            <person name="Vagvoelgyi C."/>
            <person name="Patrignani A."/>
            <person name="Fitzpatrick D."/>
            <person name="Nagy I."/>
            <person name="Doyle S."/>
            <person name="Anderson J.B."/>
            <person name="Grigoriev I.V."/>
            <person name="Gueldener U."/>
            <person name="Muensterkoetter M."/>
            <person name="Nagy L.G."/>
        </authorList>
    </citation>
    <scope>NUCLEOTIDE SEQUENCE [LARGE SCALE GENOMIC DNA]</scope>
    <source>
        <strain evidence="2">Ar21-2</strain>
    </source>
</reference>
<proteinExistence type="predicted"/>
<gene>
    <name evidence="1" type="ORF">ARMGADRAFT_1012295</name>
</gene>
<dbReference type="OMA" id="ITACEPL"/>
<dbReference type="AlphaFoldDB" id="A0A2H3E0Z7"/>
<protein>
    <recommendedName>
        <fullName evidence="3">RRM domain-containing protein</fullName>
    </recommendedName>
</protein>
<evidence type="ECO:0000313" key="1">
    <source>
        <dbReference type="EMBL" id="PBK93376.1"/>
    </source>
</evidence>
<dbReference type="OrthoDB" id="2914620at2759"/>
<organism evidence="1 2">
    <name type="scientific">Armillaria gallica</name>
    <name type="common">Bulbous honey fungus</name>
    <name type="synonym">Armillaria bulbosa</name>
    <dbReference type="NCBI Taxonomy" id="47427"/>
    <lineage>
        <taxon>Eukaryota</taxon>
        <taxon>Fungi</taxon>
        <taxon>Dikarya</taxon>
        <taxon>Basidiomycota</taxon>
        <taxon>Agaricomycotina</taxon>
        <taxon>Agaricomycetes</taxon>
        <taxon>Agaricomycetidae</taxon>
        <taxon>Agaricales</taxon>
        <taxon>Marasmiineae</taxon>
        <taxon>Physalacriaceae</taxon>
        <taxon>Armillaria</taxon>
    </lineage>
</organism>
<dbReference type="InParanoid" id="A0A2H3E0Z7"/>
<evidence type="ECO:0000313" key="2">
    <source>
        <dbReference type="Proteomes" id="UP000217790"/>
    </source>
</evidence>